<evidence type="ECO:0000313" key="3">
    <source>
        <dbReference type="Proteomes" id="UP000886865"/>
    </source>
</evidence>
<evidence type="ECO:0000313" key="2">
    <source>
        <dbReference type="EMBL" id="HIS74580.1"/>
    </source>
</evidence>
<dbReference type="AlphaFoldDB" id="A0A9D1FJY1"/>
<keyword evidence="1" id="KW-0472">Membrane</keyword>
<feature type="transmembrane region" description="Helical" evidence="1">
    <location>
        <begin position="42"/>
        <end position="61"/>
    </location>
</feature>
<reference evidence="2" key="2">
    <citation type="journal article" date="2021" name="PeerJ">
        <title>Extensive microbial diversity within the chicken gut microbiome revealed by metagenomics and culture.</title>
        <authorList>
            <person name="Gilroy R."/>
            <person name="Ravi A."/>
            <person name="Getino M."/>
            <person name="Pursley I."/>
            <person name="Horton D.L."/>
            <person name="Alikhan N.F."/>
            <person name="Baker D."/>
            <person name="Gharbi K."/>
            <person name="Hall N."/>
            <person name="Watson M."/>
            <person name="Adriaenssens E.M."/>
            <person name="Foster-Nyarko E."/>
            <person name="Jarju S."/>
            <person name="Secka A."/>
            <person name="Antonio M."/>
            <person name="Oren A."/>
            <person name="Chaudhuri R.R."/>
            <person name="La Ragione R."/>
            <person name="Hildebrand F."/>
            <person name="Pallen M.J."/>
        </authorList>
    </citation>
    <scope>NUCLEOTIDE SEQUENCE</scope>
    <source>
        <strain evidence="2">CHK152-2871</strain>
    </source>
</reference>
<protein>
    <submittedName>
        <fullName evidence="2">Uncharacterized protein</fullName>
    </submittedName>
</protein>
<feature type="transmembrane region" description="Helical" evidence="1">
    <location>
        <begin position="70"/>
        <end position="88"/>
    </location>
</feature>
<organism evidence="2 3">
    <name type="scientific">Candidatus Galligastranaerophilus intestinavium</name>
    <dbReference type="NCBI Taxonomy" id="2840836"/>
    <lineage>
        <taxon>Bacteria</taxon>
        <taxon>Candidatus Galligastranaerophilus</taxon>
    </lineage>
</organism>
<evidence type="ECO:0000256" key="1">
    <source>
        <dbReference type="SAM" id="Phobius"/>
    </source>
</evidence>
<feature type="transmembrane region" description="Helical" evidence="1">
    <location>
        <begin position="7"/>
        <end position="30"/>
    </location>
</feature>
<proteinExistence type="predicted"/>
<reference evidence="2" key="1">
    <citation type="submission" date="2020-10" db="EMBL/GenBank/DDBJ databases">
        <authorList>
            <person name="Gilroy R."/>
        </authorList>
    </citation>
    <scope>NUCLEOTIDE SEQUENCE</scope>
    <source>
        <strain evidence="2">CHK152-2871</strain>
    </source>
</reference>
<gene>
    <name evidence="2" type="ORF">IAA86_06135</name>
</gene>
<keyword evidence="1" id="KW-1133">Transmembrane helix</keyword>
<comment type="caution">
    <text evidence="2">The sequence shown here is derived from an EMBL/GenBank/DDBJ whole genome shotgun (WGS) entry which is preliminary data.</text>
</comment>
<sequence>MKNTDKKLFWIGTLLLYIAMLILTVVPTFISDNISFIYINTVNYKKLAATFFMLALILYLMSKTTYKRQLFAIALAFGYFYAYMAFYAN</sequence>
<dbReference type="EMBL" id="DVJQ01000049">
    <property type="protein sequence ID" value="HIS74580.1"/>
    <property type="molecule type" value="Genomic_DNA"/>
</dbReference>
<keyword evidence="1" id="KW-0812">Transmembrane</keyword>
<name>A0A9D1FJY1_9BACT</name>
<dbReference type="Proteomes" id="UP000886865">
    <property type="component" value="Unassembled WGS sequence"/>
</dbReference>
<accession>A0A9D1FJY1</accession>